<dbReference type="InterPro" id="IPR039374">
    <property type="entry name" value="SIP_fam"/>
</dbReference>
<gene>
    <name evidence="2" type="ORF">CZ674_01260</name>
</gene>
<dbReference type="GO" id="GO:0016491">
    <property type="term" value="F:oxidoreductase activity"/>
    <property type="evidence" value="ECO:0007669"/>
    <property type="project" value="InterPro"/>
</dbReference>
<feature type="domain" description="FAD-binding FR-type" evidence="1">
    <location>
        <begin position="1"/>
        <end position="123"/>
    </location>
</feature>
<dbReference type="SUPFAM" id="SSF63380">
    <property type="entry name" value="Riboflavin synthase domain-like"/>
    <property type="match status" value="1"/>
</dbReference>
<dbReference type="Proteomes" id="UP000195787">
    <property type="component" value="Unassembled WGS sequence"/>
</dbReference>
<evidence type="ECO:0000313" key="3">
    <source>
        <dbReference type="Proteomes" id="UP000195787"/>
    </source>
</evidence>
<dbReference type="InterPro" id="IPR007037">
    <property type="entry name" value="SIP_rossman_dom"/>
</dbReference>
<dbReference type="Gene3D" id="2.40.30.10">
    <property type="entry name" value="Translation factors"/>
    <property type="match status" value="1"/>
</dbReference>
<reference evidence="2 3" key="1">
    <citation type="submission" date="2017-02" db="EMBL/GenBank/DDBJ databases">
        <authorList>
            <person name="Peterson S.W."/>
        </authorList>
    </citation>
    <scope>NUCLEOTIDE SEQUENCE [LARGE SCALE GENOMIC DNA]</scope>
    <source>
        <strain evidence="2 3">LMG 22410</strain>
    </source>
</reference>
<dbReference type="Gene3D" id="3.40.50.80">
    <property type="entry name" value="Nucleotide-binding domain of ferredoxin-NADP reductase (FNR) module"/>
    <property type="match status" value="1"/>
</dbReference>
<dbReference type="Pfam" id="PF08021">
    <property type="entry name" value="FAD_binding_9"/>
    <property type="match status" value="1"/>
</dbReference>
<accession>A0A1R4EVW6</accession>
<name>A0A1R4EVW6_9MICO</name>
<dbReference type="PANTHER" id="PTHR30157">
    <property type="entry name" value="FERRIC REDUCTASE, NADPH-DEPENDENT"/>
    <property type="match status" value="1"/>
</dbReference>
<proteinExistence type="predicted"/>
<dbReference type="PANTHER" id="PTHR30157:SF0">
    <property type="entry name" value="NADPH-DEPENDENT FERRIC-CHELATE REDUCTASE"/>
    <property type="match status" value="1"/>
</dbReference>
<evidence type="ECO:0000259" key="1">
    <source>
        <dbReference type="PROSITE" id="PS51384"/>
    </source>
</evidence>
<sequence length="260" mass="28839">MCLEIIEKQWLTPHLLRLIVGGEGFSGFEPNDSTDMYCKLLFAHDGSPLKERVDMAKIRATRPSDEWPKTRTYTIRWVEPEARRLAIDFVVHGAEGVAAPWAAAAEPGDLVQFSGPGGAWSPPEAEFHLFVGDESAIPAIAAGLELLPEDARGHAVIEVGEHTLDIAHPKGVTLEWIVRGEGEYDPGALAERVLALDWPAHPSESVSVFAHGEREAMKLLRPIFKEREIPRERLSISGYWAYGRVEDAFQAEKRTEIGKV</sequence>
<dbReference type="PROSITE" id="PS51384">
    <property type="entry name" value="FAD_FR"/>
    <property type="match status" value="1"/>
</dbReference>
<dbReference type="InterPro" id="IPR039261">
    <property type="entry name" value="FNR_nucleotide-bd"/>
</dbReference>
<dbReference type="InterPro" id="IPR017927">
    <property type="entry name" value="FAD-bd_FR_type"/>
</dbReference>
<keyword evidence="3" id="KW-1185">Reference proteome</keyword>
<protein>
    <submittedName>
        <fullName evidence="2">Siderophore-interacting protein</fullName>
    </submittedName>
</protein>
<dbReference type="EMBL" id="FUHU01000004">
    <property type="protein sequence ID" value="SJM47824.1"/>
    <property type="molecule type" value="Genomic_DNA"/>
</dbReference>
<dbReference type="AlphaFoldDB" id="A0A1R4EVW6"/>
<dbReference type="Pfam" id="PF04954">
    <property type="entry name" value="SIP"/>
    <property type="match status" value="1"/>
</dbReference>
<organism evidence="2 3">
    <name type="scientific">Agrococcus casei LMG 22410</name>
    <dbReference type="NCBI Taxonomy" id="1255656"/>
    <lineage>
        <taxon>Bacteria</taxon>
        <taxon>Bacillati</taxon>
        <taxon>Actinomycetota</taxon>
        <taxon>Actinomycetes</taxon>
        <taxon>Micrococcales</taxon>
        <taxon>Microbacteriaceae</taxon>
        <taxon>Agrococcus</taxon>
    </lineage>
</organism>
<dbReference type="CDD" id="cd06193">
    <property type="entry name" value="siderophore_interacting"/>
    <property type="match status" value="1"/>
</dbReference>
<evidence type="ECO:0000313" key="2">
    <source>
        <dbReference type="EMBL" id="SJM47824.1"/>
    </source>
</evidence>
<dbReference type="InterPro" id="IPR013113">
    <property type="entry name" value="SIP_FAD-bd"/>
</dbReference>
<dbReference type="InterPro" id="IPR017938">
    <property type="entry name" value="Riboflavin_synthase-like_b-brl"/>
</dbReference>